<dbReference type="InterPro" id="IPR013216">
    <property type="entry name" value="Methyltransf_11"/>
</dbReference>
<evidence type="ECO:0000256" key="1">
    <source>
        <dbReference type="SAM" id="MobiDB-lite"/>
    </source>
</evidence>
<dbReference type="GO" id="GO:0032259">
    <property type="term" value="P:methylation"/>
    <property type="evidence" value="ECO:0007669"/>
    <property type="project" value="UniProtKB-KW"/>
</dbReference>
<dbReference type="RefSeq" id="WP_137309675.1">
    <property type="nucleotide sequence ID" value="NZ_SZNQ01000001.1"/>
</dbReference>
<dbReference type="CDD" id="cd02440">
    <property type="entry name" value="AdoMet_MTases"/>
    <property type="match status" value="1"/>
</dbReference>
<dbReference type="AlphaFoldDB" id="A0A4U5WNW7"/>
<feature type="compositionally biased region" description="Pro residues" evidence="1">
    <location>
        <begin position="265"/>
        <end position="283"/>
    </location>
</feature>
<dbReference type="Gene3D" id="3.40.50.150">
    <property type="entry name" value="Vaccinia Virus protein VP39"/>
    <property type="match status" value="1"/>
</dbReference>
<accession>A0A4U5WNW7</accession>
<dbReference type="PANTHER" id="PTHR42912:SF45">
    <property type="entry name" value="23S RRNA (GUANINE(745)-N(1))-METHYLTRANSFERASE"/>
    <property type="match status" value="1"/>
</dbReference>
<name>A0A4U5WNW7_STRLS</name>
<feature type="region of interest" description="Disordered" evidence="1">
    <location>
        <begin position="246"/>
        <end position="283"/>
    </location>
</feature>
<gene>
    <name evidence="3" type="ORF">E4U91_29835</name>
</gene>
<protein>
    <submittedName>
        <fullName evidence="3">Class I SAM-dependent methyltransferase</fullName>
    </submittedName>
</protein>
<dbReference type="OrthoDB" id="9805171at2"/>
<dbReference type="Pfam" id="PF08241">
    <property type="entry name" value="Methyltransf_11"/>
    <property type="match status" value="1"/>
</dbReference>
<evidence type="ECO:0000313" key="3">
    <source>
        <dbReference type="EMBL" id="TKT03839.1"/>
    </source>
</evidence>
<dbReference type="SUPFAM" id="SSF53335">
    <property type="entry name" value="S-adenosyl-L-methionine-dependent methyltransferases"/>
    <property type="match status" value="1"/>
</dbReference>
<dbReference type="PANTHER" id="PTHR42912">
    <property type="entry name" value="METHYLTRANSFERASE"/>
    <property type="match status" value="1"/>
</dbReference>
<feature type="domain" description="Methyltransferase type 11" evidence="2">
    <location>
        <begin position="40"/>
        <end position="134"/>
    </location>
</feature>
<dbReference type="Proteomes" id="UP000305929">
    <property type="component" value="Unassembled WGS sequence"/>
</dbReference>
<dbReference type="GO" id="GO:0008757">
    <property type="term" value="F:S-adenosylmethionine-dependent methyltransferase activity"/>
    <property type="evidence" value="ECO:0007669"/>
    <property type="project" value="InterPro"/>
</dbReference>
<proteinExistence type="predicted"/>
<dbReference type="EMBL" id="SZNQ01000001">
    <property type="protein sequence ID" value="TKT03839.1"/>
    <property type="molecule type" value="Genomic_DNA"/>
</dbReference>
<organism evidence="3 4">
    <name type="scientific">Streptomyces lasalocidi</name>
    <name type="common">Streptomyces lasaliensis</name>
    <dbReference type="NCBI Taxonomy" id="324833"/>
    <lineage>
        <taxon>Bacteria</taxon>
        <taxon>Bacillati</taxon>
        <taxon>Actinomycetota</taxon>
        <taxon>Actinomycetes</taxon>
        <taxon>Kitasatosporales</taxon>
        <taxon>Streptomycetaceae</taxon>
        <taxon>Streptomyces</taxon>
    </lineage>
</organism>
<evidence type="ECO:0000259" key="2">
    <source>
        <dbReference type="Pfam" id="PF08241"/>
    </source>
</evidence>
<keyword evidence="3" id="KW-0808">Transferase</keyword>
<sequence>MLDYDEEAAAYDGLRGGEPRAEAAAAAVLGLVPHDARRLLDLGCGTGIVTRRLAAARPRTRVTGVDLAPGMARRAAARLPGAVVVADSRRLPFPDGAFDAVSSVWLLHLFDDAHDVRRVVAECARVLRPGGVYVTTVDKGASHNVGSDIDVVLAARPPREASDAAALVGAYGAECGLRPAGRARFTGRGQGRSPGRTIADLRRGWFVTLPPGHPLADVFAARLAALPDQDRPRPDPVFTLRAFRKPAAGVAGPSESTGPLGPLGPLEPPGSPDPPGPPGPVPL</sequence>
<feature type="compositionally biased region" description="Low complexity" evidence="1">
    <location>
        <begin position="252"/>
        <end position="264"/>
    </location>
</feature>
<reference evidence="3 4" key="1">
    <citation type="submission" date="2019-04" db="EMBL/GenBank/DDBJ databases">
        <title>Streptomyces lasaliensis sp. nov., an Actinomycete isolated from soil which produces the polyether antibiotic lasalocid.</title>
        <authorList>
            <person name="Erwin G."/>
            <person name="Haber C."/>
        </authorList>
    </citation>
    <scope>NUCLEOTIDE SEQUENCE [LARGE SCALE GENOMIC DNA]</scope>
    <source>
        <strain evidence="3 4">X-537</strain>
    </source>
</reference>
<dbReference type="InterPro" id="IPR029063">
    <property type="entry name" value="SAM-dependent_MTases_sf"/>
</dbReference>
<evidence type="ECO:0000313" key="4">
    <source>
        <dbReference type="Proteomes" id="UP000305929"/>
    </source>
</evidence>
<keyword evidence="3" id="KW-0489">Methyltransferase</keyword>
<comment type="caution">
    <text evidence="3">The sequence shown here is derived from an EMBL/GenBank/DDBJ whole genome shotgun (WGS) entry which is preliminary data.</text>
</comment>
<keyword evidence="4" id="KW-1185">Reference proteome</keyword>
<dbReference type="InterPro" id="IPR050508">
    <property type="entry name" value="Methyltransf_Superfamily"/>
</dbReference>